<dbReference type="GO" id="GO:0005524">
    <property type="term" value="F:ATP binding"/>
    <property type="evidence" value="ECO:0007669"/>
    <property type="project" value="UniProtKB-KW"/>
</dbReference>
<reference evidence="11 12" key="1">
    <citation type="journal article" date="2018" name="Genome Biol. Evol.">
        <title>Multiple Roots of Fruiting Body Formation in Amoebozoa.</title>
        <authorList>
            <person name="Hillmann F."/>
            <person name="Forbes G."/>
            <person name="Novohradska S."/>
            <person name="Ferling I."/>
            <person name="Riege K."/>
            <person name="Groth M."/>
            <person name="Westermann M."/>
            <person name="Marz M."/>
            <person name="Spaller T."/>
            <person name="Winckler T."/>
            <person name="Schaap P."/>
            <person name="Glockner G."/>
        </authorList>
    </citation>
    <scope>NUCLEOTIDE SEQUENCE [LARGE SCALE GENOMIC DNA]</scope>
    <source>
        <strain evidence="11 12">Jena</strain>
    </source>
</reference>
<dbReference type="GO" id="GO:0004691">
    <property type="term" value="F:cAMP-dependent protein kinase activity"/>
    <property type="evidence" value="ECO:0007669"/>
    <property type="project" value="TreeGrafter"/>
</dbReference>
<accession>A0A2P6NCP7</accession>
<name>A0A2P6NCP7_9EUKA</name>
<evidence type="ECO:0000313" key="12">
    <source>
        <dbReference type="Proteomes" id="UP000241769"/>
    </source>
</evidence>
<dbReference type="Pfam" id="PF00069">
    <property type="entry name" value="Pkinase"/>
    <property type="match status" value="1"/>
</dbReference>
<dbReference type="PANTHER" id="PTHR24353">
    <property type="entry name" value="CYCLIC NUCLEOTIDE-DEPENDENT PROTEIN KINASE"/>
    <property type="match status" value="1"/>
</dbReference>
<evidence type="ECO:0000256" key="1">
    <source>
        <dbReference type="ARBA" id="ARBA00012513"/>
    </source>
</evidence>
<dbReference type="SUPFAM" id="SSF56112">
    <property type="entry name" value="Protein kinase-like (PK-like)"/>
    <property type="match status" value="1"/>
</dbReference>
<dbReference type="AlphaFoldDB" id="A0A2P6NCP7"/>
<dbReference type="EMBL" id="MDYQ01000120">
    <property type="protein sequence ID" value="PRP81734.1"/>
    <property type="molecule type" value="Genomic_DNA"/>
</dbReference>
<feature type="region of interest" description="Disordered" evidence="9">
    <location>
        <begin position="78"/>
        <end position="114"/>
    </location>
</feature>
<evidence type="ECO:0000256" key="8">
    <source>
        <dbReference type="ARBA" id="ARBA00048679"/>
    </source>
</evidence>
<evidence type="ECO:0000256" key="9">
    <source>
        <dbReference type="SAM" id="MobiDB-lite"/>
    </source>
</evidence>
<evidence type="ECO:0000256" key="4">
    <source>
        <dbReference type="ARBA" id="ARBA00022741"/>
    </source>
</evidence>
<keyword evidence="4" id="KW-0547">Nucleotide-binding</keyword>
<evidence type="ECO:0000256" key="6">
    <source>
        <dbReference type="ARBA" id="ARBA00022840"/>
    </source>
</evidence>
<feature type="domain" description="Protein kinase" evidence="10">
    <location>
        <begin position="221"/>
        <end position="463"/>
    </location>
</feature>
<evidence type="ECO:0000256" key="5">
    <source>
        <dbReference type="ARBA" id="ARBA00022777"/>
    </source>
</evidence>
<dbReference type="InterPro" id="IPR000719">
    <property type="entry name" value="Prot_kinase_dom"/>
</dbReference>
<evidence type="ECO:0000256" key="2">
    <source>
        <dbReference type="ARBA" id="ARBA00022527"/>
    </source>
</evidence>
<comment type="caution">
    <text evidence="11">The sequence shown here is derived from an EMBL/GenBank/DDBJ whole genome shotgun (WGS) entry which is preliminary data.</text>
</comment>
<keyword evidence="6" id="KW-0067">ATP-binding</keyword>
<gene>
    <name evidence="11" type="ORF">PROFUN_10834</name>
</gene>
<dbReference type="PROSITE" id="PS00108">
    <property type="entry name" value="PROTEIN_KINASE_ST"/>
    <property type="match status" value="1"/>
</dbReference>
<evidence type="ECO:0000256" key="7">
    <source>
        <dbReference type="ARBA" id="ARBA00047899"/>
    </source>
</evidence>
<dbReference type="GO" id="GO:0005952">
    <property type="term" value="C:cAMP-dependent protein kinase complex"/>
    <property type="evidence" value="ECO:0007669"/>
    <property type="project" value="TreeGrafter"/>
</dbReference>
<dbReference type="EC" id="2.7.11.1" evidence="1"/>
<keyword evidence="3" id="KW-0808">Transferase</keyword>
<dbReference type="Proteomes" id="UP000241769">
    <property type="component" value="Unassembled WGS sequence"/>
</dbReference>
<dbReference type="InterPro" id="IPR008271">
    <property type="entry name" value="Ser/Thr_kinase_AS"/>
</dbReference>
<dbReference type="PROSITE" id="PS50011">
    <property type="entry name" value="PROTEIN_KINASE_DOM"/>
    <property type="match status" value="1"/>
</dbReference>
<dbReference type="Gene3D" id="3.30.200.20">
    <property type="entry name" value="Phosphorylase Kinase, domain 1"/>
    <property type="match status" value="1"/>
</dbReference>
<evidence type="ECO:0000256" key="3">
    <source>
        <dbReference type="ARBA" id="ARBA00022679"/>
    </source>
</evidence>
<dbReference type="FunFam" id="1.10.510.10:FF:000571">
    <property type="entry name" value="Maternal embryonic leucine zipper kinase"/>
    <property type="match status" value="1"/>
</dbReference>
<evidence type="ECO:0000259" key="10">
    <source>
        <dbReference type="PROSITE" id="PS50011"/>
    </source>
</evidence>
<feature type="compositionally biased region" description="Polar residues" evidence="9">
    <location>
        <begin position="79"/>
        <end position="91"/>
    </location>
</feature>
<protein>
    <recommendedName>
        <fullName evidence="1">non-specific serine/threonine protein kinase</fullName>
        <ecNumber evidence="1">2.7.11.1</ecNumber>
    </recommendedName>
</protein>
<keyword evidence="5" id="KW-0418">Kinase</keyword>
<keyword evidence="12" id="KW-1185">Reference proteome</keyword>
<feature type="compositionally biased region" description="Polar residues" evidence="9">
    <location>
        <begin position="175"/>
        <end position="201"/>
    </location>
</feature>
<dbReference type="InterPro" id="IPR011009">
    <property type="entry name" value="Kinase-like_dom_sf"/>
</dbReference>
<dbReference type="STRING" id="1890364.A0A2P6NCP7"/>
<evidence type="ECO:0000313" key="11">
    <source>
        <dbReference type="EMBL" id="PRP81734.1"/>
    </source>
</evidence>
<dbReference type="GO" id="GO:0005829">
    <property type="term" value="C:cytosol"/>
    <property type="evidence" value="ECO:0007669"/>
    <property type="project" value="TreeGrafter"/>
</dbReference>
<dbReference type="InParanoid" id="A0A2P6NCP7"/>
<comment type="catalytic activity">
    <reaction evidence="8">
        <text>L-seryl-[protein] + ATP = O-phospho-L-seryl-[protein] + ADP + H(+)</text>
        <dbReference type="Rhea" id="RHEA:17989"/>
        <dbReference type="Rhea" id="RHEA-COMP:9863"/>
        <dbReference type="Rhea" id="RHEA-COMP:11604"/>
        <dbReference type="ChEBI" id="CHEBI:15378"/>
        <dbReference type="ChEBI" id="CHEBI:29999"/>
        <dbReference type="ChEBI" id="CHEBI:30616"/>
        <dbReference type="ChEBI" id="CHEBI:83421"/>
        <dbReference type="ChEBI" id="CHEBI:456216"/>
        <dbReference type="EC" id="2.7.11.1"/>
    </reaction>
</comment>
<comment type="catalytic activity">
    <reaction evidence="7">
        <text>L-threonyl-[protein] + ATP = O-phospho-L-threonyl-[protein] + ADP + H(+)</text>
        <dbReference type="Rhea" id="RHEA:46608"/>
        <dbReference type="Rhea" id="RHEA-COMP:11060"/>
        <dbReference type="Rhea" id="RHEA-COMP:11605"/>
        <dbReference type="ChEBI" id="CHEBI:15378"/>
        <dbReference type="ChEBI" id="CHEBI:30013"/>
        <dbReference type="ChEBI" id="CHEBI:30616"/>
        <dbReference type="ChEBI" id="CHEBI:61977"/>
        <dbReference type="ChEBI" id="CHEBI:456216"/>
        <dbReference type="EC" id="2.7.11.1"/>
    </reaction>
</comment>
<sequence>MDHRLVSHAAIVSTINVTTALVSFSGQIDLEAIISFNAWECPASGNHSMRFHGNFIGFQYLVQLVILDTLRLLKESTIKQEQPTKPMNTRQKQPEEGGLPTNRARATESEKDEMDLHAGNQENSVAQLQSLMESLNHKMSKVSVAFSSLTVIVKNLDKDVVSLKAMDSQMKRMASSLTSQDQSSTERSAVSTEAHTNTAQMHASDAHAPILPEELSLISDFQPKQIIGTGTMARVRLCQHKSTGKFYCMKIVNQARMMALKQVEHMQNEKSVLFQMSHPFIVKLYNTFKDSKSLYFLLEFVPGGEIYNYMRRMRKFTPEIARFYAAEIVLALEYMHNKNVLYRDLKPENIMIDREGHVKLVDFGFAKYVPSGRYIAPEILLEQEYGKAVDCWSLGVFIYEMLTGALPFTDDQIFQKTVSNDEISFPPDFDPIARDLVEKLCEPNPSERLGATGAAEVKEHPWFGTCEV</sequence>
<keyword evidence="2" id="KW-0723">Serine/threonine-protein kinase</keyword>
<proteinExistence type="predicted"/>
<dbReference type="PANTHER" id="PTHR24353:SF37">
    <property type="entry name" value="CAMP-DEPENDENT PROTEIN KINASE CATALYTIC SUBUNIT PRKX"/>
    <property type="match status" value="1"/>
</dbReference>
<organism evidence="11 12">
    <name type="scientific">Planoprotostelium fungivorum</name>
    <dbReference type="NCBI Taxonomy" id="1890364"/>
    <lineage>
        <taxon>Eukaryota</taxon>
        <taxon>Amoebozoa</taxon>
        <taxon>Evosea</taxon>
        <taxon>Variosea</taxon>
        <taxon>Cavosteliida</taxon>
        <taxon>Cavosteliaceae</taxon>
        <taxon>Planoprotostelium</taxon>
    </lineage>
</organism>
<dbReference type="Gene3D" id="1.10.510.10">
    <property type="entry name" value="Transferase(Phosphotransferase) domain 1"/>
    <property type="match status" value="1"/>
</dbReference>
<feature type="region of interest" description="Disordered" evidence="9">
    <location>
        <begin position="172"/>
        <end position="203"/>
    </location>
</feature>
<dbReference type="SMART" id="SM00220">
    <property type="entry name" value="S_TKc"/>
    <property type="match status" value="1"/>
</dbReference>
<dbReference type="OrthoDB" id="20931at2759"/>